<dbReference type="Gene3D" id="3.20.20.450">
    <property type="entry name" value="EAL domain"/>
    <property type="match status" value="1"/>
</dbReference>
<evidence type="ECO:0000259" key="3">
    <source>
        <dbReference type="PROSITE" id="PS50887"/>
    </source>
</evidence>
<dbReference type="FunFam" id="3.30.70.270:FF:000001">
    <property type="entry name" value="Diguanylate cyclase domain protein"/>
    <property type="match status" value="1"/>
</dbReference>
<dbReference type="InterPro" id="IPR043128">
    <property type="entry name" value="Rev_trsase/Diguanyl_cyclase"/>
</dbReference>
<dbReference type="InterPro" id="IPR000160">
    <property type="entry name" value="GGDEF_dom"/>
</dbReference>
<dbReference type="CDD" id="cd01948">
    <property type="entry name" value="EAL"/>
    <property type="match status" value="1"/>
</dbReference>
<protein>
    <recommendedName>
        <fullName evidence="6">Bifunctional diguanylate cyclase/phosphodiesterase</fullName>
    </recommendedName>
</protein>
<dbReference type="Pfam" id="PF00563">
    <property type="entry name" value="EAL"/>
    <property type="match status" value="1"/>
</dbReference>
<proteinExistence type="predicted"/>
<comment type="cofactor">
    <cofactor evidence="1">
        <name>Mg(2+)</name>
        <dbReference type="ChEBI" id="CHEBI:18420"/>
    </cofactor>
</comment>
<dbReference type="EMBL" id="PIQG01000004">
    <property type="protein sequence ID" value="RUO76317.1"/>
    <property type="molecule type" value="Genomic_DNA"/>
</dbReference>
<gene>
    <name evidence="4" type="ORF">CWI83_08095</name>
</gene>
<dbReference type="Gene3D" id="3.30.450.40">
    <property type="match status" value="2"/>
</dbReference>
<sequence length="854" mass="97669">MSRVVEPQSEASEIARLRKVVARLKKLTVKYQQAELIQKALFRISELASAVQDINQFYSSCHSIIGELMFAKNFFICLYDDVDDTVQFVYFVDEYDDASTIDSFPMEVLRRGMTGYVMRTGQPFWYATGNFQELVAAGEIKDLGAAPVDWLGVPLKSNGRVIGAMVIQSYTDDQTYSQADQDLLVFVSQHIVNALDRLRQREFLQAEIARQTAELRDINRNLTIEIAERKRAEQVSSVLFSIAEMTNTSDSMSSFYRALHEQIGQLINNDNFFVALVDEERRELSFPYYVDEFDTQVQKSRPLGRGMTEYVIRHQRPVFINQETFQRLTAKDEIEATSDYGTQPLQWLGSPLIVDDEVIGVLSVQTYRKDVSYKQDDLDLLNFVSQHVAVAIERRRNSEEVKRMNAYLERKVAERTEELVDEIERRKKIEEKLYYDAHHDALTGLPNRALFTERLERVLKHKQRFPHHHFAVLFVDLDRFKDINDSLGHSAGDTFLLEASKRICSCVRENDTVARLGGDEFVILLDMMQHIDDAREVAARIIQQMQKPFEHGESSHFSGASVGIAECRGDGDTAERLLRDADAAMYQAKSMGRGRYVVFDEQIHRDLVASLHSETELRHAELDQDFTIRAETIHDYANQQPVGTELVTRWHRDGAKISAERLFALAEKTGMLVSLDHWLLQRSCEIAHAQPDTPALFVSLSSKHLYKLADVHKLEQMIREAHVAPERIVMTFSEADLNYNSKRQLTALKKLSEFGVKLALNHFGRNAGALQFILNHPFDFVILDPQFVEHATDSERSQKMIEHVVKLCGDLQIALIAAGVKSPELSDQLAQLGVMYQQGAHFGEARHLKRNDLL</sequence>
<evidence type="ECO:0000313" key="5">
    <source>
        <dbReference type="Proteomes" id="UP000288279"/>
    </source>
</evidence>
<dbReference type="GO" id="GO:0003824">
    <property type="term" value="F:catalytic activity"/>
    <property type="evidence" value="ECO:0007669"/>
    <property type="project" value="UniProtKB-ARBA"/>
</dbReference>
<dbReference type="Pfam" id="PF00990">
    <property type="entry name" value="GGDEF"/>
    <property type="match status" value="1"/>
</dbReference>
<dbReference type="SMART" id="SM00065">
    <property type="entry name" value="GAF"/>
    <property type="match status" value="2"/>
</dbReference>
<dbReference type="InterPro" id="IPR003018">
    <property type="entry name" value="GAF"/>
</dbReference>
<dbReference type="PANTHER" id="PTHR44757">
    <property type="entry name" value="DIGUANYLATE CYCLASE DGCP"/>
    <property type="match status" value="1"/>
</dbReference>
<evidence type="ECO:0000256" key="1">
    <source>
        <dbReference type="ARBA" id="ARBA00001946"/>
    </source>
</evidence>
<dbReference type="RefSeq" id="WP_126827929.1">
    <property type="nucleotide sequence ID" value="NZ_PIQG01000004.1"/>
</dbReference>
<evidence type="ECO:0000259" key="2">
    <source>
        <dbReference type="PROSITE" id="PS50883"/>
    </source>
</evidence>
<dbReference type="CDD" id="cd01949">
    <property type="entry name" value="GGDEF"/>
    <property type="match status" value="1"/>
</dbReference>
<dbReference type="NCBIfam" id="TIGR00254">
    <property type="entry name" value="GGDEF"/>
    <property type="match status" value="1"/>
</dbReference>
<evidence type="ECO:0008006" key="6">
    <source>
        <dbReference type="Google" id="ProtNLM"/>
    </source>
</evidence>
<feature type="domain" description="EAL" evidence="2">
    <location>
        <begin position="610"/>
        <end position="854"/>
    </location>
</feature>
<dbReference type="InterPro" id="IPR029016">
    <property type="entry name" value="GAF-like_dom_sf"/>
</dbReference>
<dbReference type="SUPFAM" id="SSF141868">
    <property type="entry name" value="EAL domain-like"/>
    <property type="match status" value="1"/>
</dbReference>
<dbReference type="OrthoDB" id="9804951at2"/>
<dbReference type="AlphaFoldDB" id="A0A432ZEC2"/>
<dbReference type="PANTHER" id="PTHR44757:SF2">
    <property type="entry name" value="BIOFILM ARCHITECTURE MAINTENANCE PROTEIN MBAA"/>
    <property type="match status" value="1"/>
</dbReference>
<dbReference type="Pfam" id="PF13185">
    <property type="entry name" value="GAF_2"/>
    <property type="match status" value="2"/>
</dbReference>
<dbReference type="SMART" id="SM00052">
    <property type="entry name" value="EAL"/>
    <property type="match status" value="1"/>
</dbReference>
<organism evidence="4 5">
    <name type="scientific">Pseudidiomarina taiwanensis</name>
    <dbReference type="NCBI Taxonomy" id="337250"/>
    <lineage>
        <taxon>Bacteria</taxon>
        <taxon>Pseudomonadati</taxon>
        <taxon>Pseudomonadota</taxon>
        <taxon>Gammaproteobacteria</taxon>
        <taxon>Alteromonadales</taxon>
        <taxon>Idiomarinaceae</taxon>
        <taxon>Pseudidiomarina</taxon>
    </lineage>
</organism>
<name>A0A432ZEC2_9GAMM</name>
<dbReference type="InterPro" id="IPR052155">
    <property type="entry name" value="Biofilm_reg_signaling"/>
</dbReference>
<feature type="domain" description="GGDEF" evidence="3">
    <location>
        <begin position="468"/>
        <end position="601"/>
    </location>
</feature>
<dbReference type="SMART" id="SM00267">
    <property type="entry name" value="GGDEF"/>
    <property type="match status" value="1"/>
</dbReference>
<dbReference type="PROSITE" id="PS50887">
    <property type="entry name" value="GGDEF"/>
    <property type="match status" value="1"/>
</dbReference>
<dbReference type="Gene3D" id="3.30.70.270">
    <property type="match status" value="1"/>
</dbReference>
<accession>A0A432ZEC2</accession>
<dbReference type="Proteomes" id="UP000288279">
    <property type="component" value="Unassembled WGS sequence"/>
</dbReference>
<dbReference type="InterPro" id="IPR029787">
    <property type="entry name" value="Nucleotide_cyclase"/>
</dbReference>
<reference evidence="4 5" key="1">
    <citation type="journal article" date="2011" name="Front. Microbiol.">
        <title>Genomic signatures of strain selection and enhancement in Bacillus atrophaeus var. globigii, a historical biowarfare simulant.</title>
        <authorList>
            <person name="Gibbons H.S."/>
            <person name="Broomall S.M."/>
            <person name="McNew L.A."/>
            <person name="Daligault H."/>
            <person name="Chapman C."/>
            <person name="Bruce D."/>
            <person name="Karavis M."/>
            <person name="Krepps M."/>
            <person name="McGregor P.A."/>
            <person name="Hong C."/>
            <person name="Park K.H."/>
            <person name="Akmal A."/>
            <person name="Feldman A."/>
            <person name="Lin J.S."/>
            <person name="Chang W.E."/>
            <person name="Higgs B.W."/>
            <person name="Demirev P."/>
            <person name="Lindquist J."/>
            <person name="Liem A."/>
            <person name="Fochler E."/>
            <person name="Read T.D."/>
            <person name="Tapia R."/>
            <person name="Johnson S."/>
            <person name="Bishop-Lilly K.A."/>
            <person name="Detter C."/>
            <person name="Han C."/>
            <person name="Sozhamannan S."/>
            <person name="Rosenzweig C.N."/>
            <person name="Skowronski E.W."/>
        </authorList>
    </citation>
    <scope>NUCLEOTIDE SEQUENCE [LARGE SCALE GENOMIC DNA]</scope>
    <source>
        <strain evidence="4 5">PIT1</strain>
    </source>
</reference>
<comment type="caution">
    <text evidence="4">The sequence shown here is derived from an EMBL/GenBank/DDBJ whole genome shotgun (WGS) entry which is preliminary data.</text>
</comment>
<dbReference type="SUPFAM" id="SSF55073">
    <property type="entry name" value="Nucleotide cyclase"/>
    <property type="match status" value="1"/>
</dbReference>
<dbReference type="SUPFAM" id="SSF55781">
    <property type="entry name" value="GAF domain-like"/>
    <property type="match status" value="2"/>
</dbReference>
<keyword evidence="5" id="KW-1185">Reference proteome</keyword>
<evidence type="ECO:0000313" key="4">
    <source>
        <dbReference type="EMBL" id="RUO76317.1"/>
    </source>
</evidence>
<dbReference type="InterPro" id="IPR035919">
    <property type="entry name" value="EAL_sf"/>
</dbReference>
<dbReference type="PROSITE" id="PS50883">
    <property type="entry name" value="EAL"/>
    <property type="match status" value="1"/>
</dbReference>
<dbReference type="InterPro" id="IPR001633">
    <property type="entry name" value="EAL_dom"/>
</dbReference>